<dbReference type="GO" id="GO:0008270">
    <property type="term" value="F:zinc ion binding"/>
    <property type="evidence" value="ECO:0007669"/>
    <property type="project" value="UniProtKB-KW"/>
</dbReference>
<dbReference type="EMBL" id="BTRK01000004">
    <property type="protein sequence ID" value="GMR46887.1"/>
    <property type="molecule type" value="Genomic_DNA"/>
</dbReference>
<accession>A0AAN5HZY8</accession>
<proteinExistence type="predicted"/>
<dbReference type="Pfam" id="PF00105">
    <property type="entry name" value="zf-C4"/>
    <property type="match status" value="1"/>
</dbReference>
<evidence type="ECO:0000259" key="12">
    <source>
        <dbReference type="PROSITE" id="PS51843"/>
    </source>
</evidence>
<evidence type="ECO:0000256" key="2">
    <source>
        <dbReference type="ARBA" id="ARBA00022771"/>
    </source>
</evidence>
<evidence type="ECO:0000313" key="13">
    <source>
        <dbReference type="EMBL" id="GMR46887.1"/>
    </source>
</evidence>
<feature type="domain" description="NR LBD" evidence="12">
    <location>
        <begin position="166"/>
        <end position="368"/>
    </location>
</feature>
<keyword evidence="3" id="KW-0862">Zinc</keyword>
<evidence type="ECO:0000256" key="1">
    <source>
        <dbReference type="ARBA" id="ARBA00022723"/>
    </source>
</evidence>
<evidence type="ECO:0000256" key="5">
    <source>
        <dbReference type="ARBA" id="ARBA00023125"/>
    </source>
</evidence>
<evidence type="ECO:0000256" key="9">
    <source>
        <dbReference type="SAM" id="MobiDB-lite"/>
    </source>
</evidence>
<dbReference type="Gene3D" id="3.30.50.10">
    <property type="entry name" value="Erythroid Transcription Factor GATA-1, subunit A"/>
    <property type="match status" value="1"/>
</dbReference>
<evidence type="ECO:0000313" key="14">
    <source>
        <dbReference type="Proteomes" id="UP001328107"/>
    </source>
</evidence>
<evidence type="ECO:0000256" key="6">
    <source>
        <dbReference type="ARBA" id="ARBA00023163"/>
    </source>
</evidence>
<dbReference type="PANTHER" id="PTHR46011:SF6">
    <property type="entry name" value="HIGH ZINC ACTIVATED NUCLEAR RECEPTOR PROTEIN"/>
    <property type="match status" value="1"/>
</dbReference>
<evidence type="ECO:0000256" key="8">
    <source>
        <dbReference type="ARBA" id="ARBA00023242"/>
    </source>
</evidence>
<feature type="non-terminal residue" evidence="13">
    <location>
        <position position="368"/>
    </location>
</feature>
<feature type="domain" description="Nuclear receptor" evidence="11">
    <location>
        <begin position="25"/>
        <end position="105"/>
    </location>
</feature>
<comment type="caution">
    <text evidence="13">The sequence shown here is derived from an EMBL/GenBank/DDBJ whole genome shotgun (WGS) entry which is preliminary data.</text>
</comment>
<evidence type="ECO:0000256" key="7">
    <source>
        <dbReference type="ARBA" id="ARBA00023170"/>
    </source>
</evidence>
<gene>
    <name evidence="13" type="ORF">PMAYCL1PPCAC_17082</name>
</gene>
<dbReference type="GO" id="GO:0005634">
    <property type="term" value="C:nucleus"/>
    <property type="evidence" value="ECO:0007669"/>
    <property type="project" value="TreeGrafter"/>
</dbReference>
<evidence type="ECO:0000256" key="4">
    <source>
        <dbReference type="ARBA" id="ARBA00023015"/>
    </source>
</evidence>
<keyword evidence="7" id="KW-0675">Receptor</keyword>
<reference evidence="14" key="1">
    <citation type="submission" date="2022-10" db="EMBL/GenBank/DDBJ databases">
        <title>Genome assembly of Pristionchus species.</title>
        <authorList>
            <person name="Yoshida K."/>
            <person name="Sommer R.J."/>
        </authorList>
    </citation>
    <scope>NUCLEOTIDE SEQUENCE [LARGE SCALE GENOMIC DNA]</scope>
    <source>
        <strain evidence="14">RS5460</strain>
    </source>
</reference>
<keyword evidence="10" id="KW-0732">Signal</keyword>
<dbReference type="InterPro" id="IPR000536">
    <property type="entry name" value="Nucl_hrmn_rcpt_lig-bd"/>
</dbReference>
<evidence type="ECO:0008006" key="15">
    <source>
        <dbReference type="Google" id="ProtNLM"/>
    </source>
</evidence>
<keyword evidence="4" id="KW-0805">Transcription regulation</keyword>
<protein>
    <recommendedName>
        <fullName evidence="15">Nuclear receptor</fullName>
    </recommendedName>
</protein>
<dbReference type="InterPro" id="IPR013088">
    <property type="entry name" value="Znf_NHR/GATA"/>
</dbReference>
<feature type="signal peptide" evidence="10">
    <location>
        <begin position="1"/>
        <end position="22"/>
    </location>
</feature>
<keyword evidence="2" id="KW-0863">Zinc-finger</keyword>
<evidence type="ECO:0000256" key="10">
    <source>
        <dbReference type="SAM" id="SignalP"/>
    </source>
</evidence>
<keyword evidence="6" id="KW-0804">Transcription</keyword>
<dbReference type="Gene3D" id="1.10.565.10">
    <property type="entry name" value="Retinoid X Receptor"/>
    <property type="match status" value="1"/>
</dbReference>
<feature type="non-terminal residue" evidence="13">
    <location>
        <position position="1"/>
    </location>
</feature>
<feature type="compositionally biased region" description="Low complexity" evidence="9">
    <location>
        <begin position="140"/>
        <end position="149"/>
    </location>
</feature>
<evidence type="ECO:0000259" key="11">
    <source>
        <dbReference type="PROSITE" id="PS51030"/>
    </source>
</evidence>
<dbReference type="GO" id="GO:0043565">
    <property type="term" value="F:sequence-specific DNA binding"/>
    <property type="evidence" value="ECO:0007669"/>
    <property type="project" value="InterPro"/>
</dbReference>
<feature type="chain" id="PRO_5043040602" description="Nuclear receptor" evidence="10">
    <location>
        <begin position="23"/>
        <end position="368"/>
    </location>
</feature>
<dbReference type="PANTHER" id="PTHR46011">
    <property type="entry name" value="NUCLEAR HORMONE RECEPTOR FAMILY MEMBER NHR-86-RELATED"/>
    <property type="match status" value="1"/>
</dbReference>
<dbReference type="GO" id="GO:0003700">
    <property type="term" value="F:DNA-binding transcription factor activity"/>
    <property type="evidence" value="ECO:0007669"/>
    <property type="project" value="InterPro"/>
</dbReference>
<dbReference type="InterPro" id="IPR001628">
    <property type="entry name" value="Znf_hrmn_rcpt"/>
</dbReference>
<dbReference type="SUPFAM" id="SSF57716">
    <property type="entry name" value="Glucocorticoid receptor-like (DNA-binding domain)"/>
    <property type="match status" value="1"/>
</dbReference>
<organism evidence="13 14">
    <name type="scientific">Pristionchus mayeri</name>
    <dbReference type="NCBI Taxonomy" id="1317129"/>
    <lineage>
        <taxon>Eukaryota</taxon>
        <taxon>Metazoa</taxon>
        <taxon>Ecdysozoa</taxon>
        <taxon>Nematoda</taxon>
        <taxon>Chromadorea</taxon>
        <taxon>Rhabditida</taxon>
        <taxon>Rhabditina</taxon>
        <taxon>Diplogasteromorpha</taxon>
        <taxon>Diplogasteroidea</taxon>
        <taxon>Neodiplogasteridae</taxon>
        <taxon>Pristionchus</taxon>
    </lineage>
</organism>
<feature type="compositionally biased region" description="Low complexity" evidence="9">
    <location>
        <begin position="113"/>
        <end position="126"/>
    </location>
</feature>
<sequence>ALLSLFPLPLCAFLLYLQHCSLKMTRKCLVCGTPANALQLGIDACRACAVFYRRARKSDDMFICKSKNDGDCAKTGRILECRKCRFERMNEIFDRANMEVDVTPHSNPRPGSDSRQGSEQPSSSSRPSPPVDVQMSRFMSSSPSTSSTPVLERIRHGYDVMTRVRKISELTLRPLDVHPSDIDDESYENTPTTHEVMLRKRRILVSAVFDFASIAFPEFMPLAKEEKWRIVAGNSERMSTLESAYRAAKIYPNNGTIFTSYTTTLSTDLLEGCLLVCPLNVDVDTARKEMGKMLEENVRNSKRKWQRVDPNHDEFLFLIALAFWNTSDESLGPLASKNRAGIMQDLHAYYTKKRVADYAMRIGELFCL</sequence>
<dbReference type="PROSITE" id="PS51843">
    <property type="entry name" value="NR_LBD"/>
    <property type="match status" value="1"/>
</dbReference>
<dbReference type="SUPFAM" id="SSF48508">
    <property type="entry name" value="Nuclear receptor ligand-binding domain"/>
    <property type="match status" value="1"/>
</dbReference>
<evidence type="ECO:0000256" key="3">
    <source>
        <dbReference type="ARBA" id="ARBA00022833"/>
    </source>
</evidence>
<keyword evidence="1" id="KW-0479">Metal-binding</keyword>
<keyword evidence="8" id="KW-0539">Nucleus</keyword>
<dbReference type="PROSITE" id="PS51030">
    <property type="entry name" value="NUCLEAR_REC_DBD_2"/>
    <property type="match status" value="1"/>
</dbReference>
<keyword evidence="14" id="KW-1185">Reference proteome</keyword>
<keyword evidence="5" id="KW-0238">DNA-binding</keyword>
<feature type="region of interest" description="Disordered" evidence="9">
    <location>
        <begin position="97"/>
        <end position="150"/>
    </location>
</feature>
<dbReference type="InterPro" id="IPR035500">
    <property type="entry name" value="NHR-like_dom_sf"/>
</dbReference>
<name>A0AAN5HZY8_9BILA</name>
<dbReference type="SMART" id="SM00399">
    <property type="entry name" value="ZnF_C4"/>
    <property type="match status" value="1"/>
</dbReference>
<dbReference type="Pfam" id="PF00104">
    <property type="entry name" value="Hormone_recep"/>
    <property type="match status" value="1"/>
</dbReference>
<dbReference type="Proteomes" id="UP001328107">
    <property type="component" value="Unassembled WGS sequence"/>
</dbReference>
<dbReference type="AlphaFoldDB" id="A0AAN5HZY8"/>